<protein>
    <submittedName>
        <fullName evidence="3">Uncharacterized protein</fullName>
    </submittedName>
</protein>
<proteinExistence type="predicted"/>
<feature type="transmembrane region" description="Helical" evidence="2">
    <location>
        <begin position="332"/>
        <end position="351"/>
    </location>
</feature>
<feature type="compositionally biased region" description="Low complexity" evidence="1">
    <location>
        <begin position="262"/>
        <end position="288"/>
    </location>
</feature>
<keyword evidence="2" id="KW-1133">Transmembrane helix</keyword>
<reference evidence="3" key="1">
    <citation type="submission" date="2016-09" db="EMBL/GenBank/DDBJ databases">
        <title>Genome-wide Diversity of Wild Populations of Erinnyis ello granulovirus (ErelGV).</title>
        <authorList>
            <person name="Brito A.F."/>
            <person name="Melo F.L."/>
            <person name="Ardisson-Araujo D.M.P."/>
            <person name="Sihler W."/>
            <person name="Souza M.L."/>
            <person name="Ribeiro B.M."/>
        </authorList>
    </citation>
    <scope>NUCLEOTIDE SEQUENCE</scope>
    <source>
        <strain evidence="3">ErelGV-AC</strain>
    </source>
</reference>
<feature type="transmembrane region" description="Helical" evidence="2">
    <location>
        <begin position="12"/>
        <end position="33"/>
    </location>
</feature>
<evidence type="ECO:0000256" key="2">
    <source>
        <dbReference type="SAM" id="Phobius"/>
    </source>
</evidence>
<sequence length="353" mass="40114">MLYVCGLFVSSFTIMLLRIIIVYLTTTICYGVYGGFLRVQTNYTILSPQLAIAPQYFSVQLYKVSSNVATPIVYTPNTNGDRLRVNPTTNVSPVTLQMFAANDGYILRNHYYNDQLCLDQYKNYKMLTRPPGKNLPSDCVLHVEMVSYSPNTNTQITYNVNQHNQVCTNATFVDRKLKFRLYIKISSVKWYVVVSKAQMTSTSLTRKATVFSVVYDLCLNKFNGNFVCMLLRKHNDCEYRKKFEDKVEEWRRQIVESTTIKVTTQSTTTQSTTTQSITTESTTTTTTTRKPKPKSFSETPEPKSPPVPPTTFGDVFSFNDLLAELFNNTRNGVGSSVMSPILHVLVFVYLLDG</sequence>
<evidence type="ECO:0000256" key="1">
    <source>
        <dbReference type="SAM" id="MobiDB-lite"/>
    </source>
</evidence>
<keyword evidence="2" id="KW-0812">Transmembrane</keyword>
<organism evidence="3">
    <name type="scientific">Erinnyis ello granulovirus</name>
    <dbReference type="NCBI Taxonomy" id="307444"/>
    <lineage>
        <taxon>Viruses</taxon>
        <taxon>Viruses incertae sedis</taxon>
        <taxon>Naldaviricetes</taxon>
        <taxon>Lefavirales</taxon>
        <taxon>Baculoviridae</taxon>
        <taxon>Betabaculovirus</taxon>
        <taxon>Betabaculovirus erellonis</taxon>
    </lineage>
</organism>
<accession>A0A288WIW4</accession>
<keyword evidence="2" id="KW-0472">Membrane</keyword>
<evidence type="ECO:0000313" key="3">
    <source>
        <dbReference type="EMBL" id="ARX71980.1"/>
    </source>
</evidence>
<gene>
    <name evidence="3" type="ORF">EREL_121</name>
</gene>
<name>A0A288WIW4_9BBAC</name>
<feature type="region of interest" description="Disordered" evidence="1">
    <location>
        <begin position="262"/>
        <end position="310"/>
    </location>
</feature>
<dbReference type="EMBL" id="KX859083">
    <property type="protein sequence ID" value="ARX71980.1"/>
    <property type="molecule type" value="Genomic_DNA"/>
</dbReference>